<organism evidence="1">
    <name type="scientific">Siphoviridae sp. ctedO8</name>
    <dbReference type="NCBI Taxonomy" id="2827907"/>
    <lineage>
        <taxon>Viruses</taxon>
        <taxon>Duplodnaviria</taxon>
        <taxon>Heunggongvirae</taxon>
        <taxon>Uroviricota</taxon>
        <taxon>Caudoviricetes</taxon>
    </lineage>
</organism>
<proteinExistence type="predicted"/>
<evidence type="ECO:0000313" key="1">
    <source>
        <dbReference type="EMBL" id="DAF57701.1"/>
    </source>
</evidence>
<sequence>MTCILEPGLIVTLLEINSIISYLASAGLPEAAGDCP</sequence>
<reference evidence="1" key="1">
    <citation type="journal article" date="2021" name="Proc. Natl. Acad. Sci. U.S.A.">
        <title>A Catalog of Tens of Thousands of Viruses from Human Metagenomes Reveals Hidden Associations with Chronic Diseases.</title>
        <authorList>
            <person name="Tisza M.J."/>
            <person name="Buck C.B."/>
        </authorList>
    </citation>
    <scope>NUCLEOTIDE SEQUENCE</scope>
    <source>
        <strain evidence="1">CtedO8</strain>
    </source>
</reference>
<accession>A0A8S5T2Z7</accession>
<protein>
    <submittedName>
        <fullName evidence="1">Uncharacterized protein</fullName>
    </submittedName>
</protein>
<dbReference type="EMBL" id="BK032737">
    <property type="protein sequence ID" value="DAF57701.1"/>
    <property type="molecule type" value="Genomic_DNA"/>
</dbReference>
<name>A0A8S5T2Z7_9CAUD</name>